<dbReference type="NCBIfam" id="TIGR02281">
    <property type="entry name" value="clan_AA_DTGA"/>
    <property type="match status" value="1"/>
</dbReference>
<feature type="transmembrane region" description="Helical" evidence="1">
    <location>
        <begin position="39"/>
        <end position="59"/>
    </location>
</feature>
<dbReference type="RefSeq" id="WP_008597989.1">
    <property type="nucleotide sequence ID" value="NZ_AMRM01000018.1"/>
</dbReference>
<accession>K2MA69</accession>
<gene>
    <name evidence="2" type="ORF">NA2_15579</name>
</gene>
<keyword evidence="1" id="KW-0472">Membrane</keyword>
<evidence type="ECO:0008006" key="4">
    <source>
        <dbReference type="Google" id="ProtNLM"/>
    </source>
</evidence>
<dbReference type="Gene3D" id="2.40.70.10">
    <property type="entry name" value="Acid Proteases"/>
    <property type="match status" value="1"/>
</dbReference>
<protein>
    <recommendedName>
        <fullName evidence="4">TIGR02281 family clan AA aspartic protease</fullName>
    </recommendedName>
</protein>
<dbReference type="InterPro" id="IPR021109">
    <property type="entry name" value="Peptidase_aspartic_dom_sf"/>
</dbReference>
<keyword evidence="1" id="KW-1133">Transmembrane helix</keyword>
<reference evidence="2 3" key="1">
    <citation type="journal article" date="2012" name="J. Bacteriol.">
        <title>Genome Sequence of Nitratireductor pacificus Type Strain pht-3B.</title>
        <authorList>
            <person name="Lai Q."/>
            <person name="Li G."/>
            <person name="Shao Z."/>
        </authorList>
    </citation>
    <scope>NUCLEOTIDE SEQUENCE [LARGE SCALE GENOMIC DNA]</scope>
    <source>
        <strain evidence="3">pht-3B</strain>
    </source>
</reference>
<dbReference type="SUPFAM" id="SSF50630">
    <property type="entry name" value="Acid proteases"/>
    <property type="match status" value="1"/>
</dbReference>
<comment type="caution">
    <text evidence="2">The sequence shown here is derived from an EMBL/GenBank/DDBJ whole genome shotgun (WGS) entry which is preliminary data.</text>
</comment>
<proteinExistence type="predicted"/>
<dbReference type="Pfam" id="PF13650">
    <property type="entry name" value="Asp_protease_2"/>
    <property type="match status" value="1"/>
</dbReference>
<organism evidence="2 3">
    <name type="scientific">Nitratireductor pacificus pht-3B</name>
    <dbReference type="NCBI Taxonomy" id="391937"/>
    <lineage>
        <taxon>Bacteria</taxon>
        <taxon>Pseudomonadati</taxon>
        <taxon>Pseudomonadota</taxon>
        <taxon>Alphaproteobacteria</taxon>
        <taxon>Hyphomicrobiales</taxon>
        <taxon>Phyllobacteriaceae</taxon>
        <taxon>Nitratireductor</taxon>
    </lineage>
</organism>
<dbReference type="eggNOG" id="COG3577">
    <property type="taxonomic scope" value="Bacteria"/>
</dbReference>
<dbReference type="STRING" id="391937.NA2_15579"/>
<keyword evidence="1" id="KW-0812">Transmembrane</keyword>
<sequence>MRLFWIAIAVLGGGLVLLVANHDSGSVFGIENNAFARTLYLGVLGSVIALGLLGSGLRMGQMARSLAIWALVILALVALYQYRYELQDVASRVTAGLVPGSPVSISDDAGARVLVDRSSRGHFEVLADVNGASIRMLIDTGASGVVLSAEDAVRSGYDLSRLDFRIPVSTANGTALVATARAGEIRVGAIVRNDLPVHIAQPGRLTQSLLGMSFIDTLSGFDLRGDRIVLRD</sequence>
<evidence type="ECO:0000256" key="1">
    <source>
        <dbReference type="SAM" id="Phobius"/>
    </source>
</evidence>
<dbReference type="InterPro" id="IPR011969">
    <property type="entry name" value="Clan_AA_Asp_peptidase_C"/>
</dbReference>
<dbReference type="PATRIC" id="fig|391937.3.peg.3199"/>
<dbReference type="Proteomes" id="UP000006786">
    <property type="component" value="Unassembled WGS sequence"/>
</dbReference>
<dbReference type="OrthoDB" id="7595324at2"/>
<dbReference type="EMBL" id="AMRM01000018">
    <property type="protein sequence ID" value="EKF17900.1"/>
    <property type="molecule type" value="Genomic_DNA"/>
</dbReference>
<dbReference type="CDD" id="cd05483">
    <property type="entry name" value="retropepsin_like_bacteria"/>
    <property type="match status" value="1"/>
</dbReference>
<dbReference type="InterPro" id="IPR034122">
    <property type="entry name" value="Retropepsin-like_bacterial"/>
</dbReference>
<evidence type="ECO:0000313" key="2">
    <source>
        <dbReference type="EMBL" id="EKF17900.1"/>
    </source>
</evidence>
<feature type="transmembrane region" description="Helical" evidence="1">
    <location>
        <begin position="66"/>
        <end position="82"/>
    </location>
</feature>
<keyword evidence="3" id="KW-1185">Reference proteome</keyword>
<evidence type="ECO:0000313" key="3">
    <source>
        <dbReference type="Proteomes" id="UP000006786"/>
    </source>
</evidence>
<dbReference type="AlphaFoldDB" id="K2MA69"/>
<name>K2MA69_9HYPH</name>